<dbReference type="EMBL" id="JBIAXI010000028">
    <property type="protein sequence ID" value="MFF4778148.1"/>
    <property type="molecule type" value="Genomic_DNA"/>
</dbReference>
<dbReference type="Pfam" id="PF07690">
    <property type="entry name" value="MFS_1"/>
    <property type="match status" value="1"/>
</dbReference>
<keyword evidence="5 6" id="KW-0472">Membrane</keyword>
<name>A0ABW6VIS0_MICFU</name>
<feature type="transmembrane region" description="Helical" evidence="6">
    <location>
        <begin position="52"/>
        <end position="71"/>
    </location>
</feature>
<organism evidence="8 9">
    <name type="scientific">Microtetraspora fusca</name>
    <dbReference type="NCBI Taxonomy" id="1997"/>
    <lineage>
        <taxon>Bacteria</taxon>
        <taxon>Bacillati</taxon>
        <taxon>Actinomycetota</taxon>
        <taxon>Actinomycetes</taxon>
        <taxon>Streptosporangiales</taxon>
        <taxon>Streptosporangiaceae</taxon>
        <taxon>Microtetraspora</taxon>
    </lineage>
</organism>
<dbReference type="PANTHER" id="PTHR42718:SF9">
    <property type="entry name" value="MAJOR FACILITATOR SUPERFAMILY MULTIDRUG TRANSPORTER MFSC"/>
    <property type="match status" value="1"/>
</dbReference>
<dbReference type="Gene3D" id="1.20.1720.10">
    <property type="entry name" value="Multidrug resistance protein D"/>
    <property type="match status" value="1"/>
</dbReference>
<dbReference type="InterPro" id="IPR011701">
    <property type="entry name" value="MFS"/>
</dbReference>
<evidence type="ECO:0000256" key="5">
    <source>
        <dbReference type="ARBA" id="ARBA00023136"/>
    </source>
</evidence>
<accession>A0ABW6VIS0</accession>
<dbReference type="PROSITE" id="PS50850">
    <property type="entry name" value="MFS"/>
    <property type="match status" value="1"/>
</dbReference>
<feature type="transmembrane region" description="Helical" evidence="6">
    <location>
        <begin position="78"/>
        <end position="101"/>
    </location>
</feature>
<evidence type="ECO:0000313" key="8">
    <source>
        <dbReference type="EMBL" id="MFF4778148.1"/>
    </source>
</evidence>
<feature type="transmembrane region" description="Helical" evidence="6">
    <location>
        <begin position="113"/>
        <end position="132"/>
    </location>
</feature>
<sequence length="180" mass="19010">MGSLVIVGGRLGDRFGCRRLFLIGLAGFTLCSLADALAGSPFELVASRTGQGVFGGLLIPQGFVLLMRVIPRESMGRVFGLFGPLIAVSSLSGPVVAGLLIEADPFGLSWRSVFLLNVLSGVLMLAAGLRVIPPFGGDGSIRIRPASCRRSTWPPSRRAFRPAAFCPACSSPWASLRHAR</sequence>
<evidence type="ECO:0000259" key="7">
    <source>
        <dbReference type="PROSITE" id="PS50850"/>
    </source>
</evidence>
<dbReference type="Proteomes" id="UP001602119">
    <property type="component" value="Unassembled WGS sequence"/>
</dbReference>
<evidence type="ECO:0000256" key="3">
    <source>
        <dbReference type="ARBA" id="ARBA00022692"/>
    </source>
</evidence>
<keyword evidence="9" id="KW-1185">Reference proteome</keyword>
<gene>
    <name evidence="8" type="ORF">ACFY05_35510</name>
</gene>
<evidence type="ECO:0000313" key="9">
    <source>
        <dbReference type="Proteomes" id="UP001602119"/>
    </source>
</evidence>
<comment type="caution">
    <text evidence="8">The sequence shown here is derived from an EMBL/GenBank/DDBJ whole genome shotgun (WGS) entry which is preliminary data.</text>
</comment>
<dbReference type="RefSeq" id="WP_387346682.1">
    <property type="nucleotide sequence ID" value="NZ_JBIAXI010000028.1"/>
</dbReference>
<feature type="transmembrane region" description="Helical" evidence="6">
    <location>
        <begin position="20"/>
        <end position="40"/>
    </location>
</feature>
<keyword evidence="3 6" id="KW-0812">Transmembrane</keyword>
<proteinExistence type="predicted"/>
<evidence type="ECO:0000256" key="6">
    <source>
        <dbReference type="SAM" id="Phobius"/>
    </source>
</evidence>
<evidence type="ECO:0000256" key="4">
    <source>
        <dbReference type="ARBA" id="ARBA00022989"/>
    </source>
</evidence>
<keyword evidence="4 6" id="KW-1133">Transmembrane helix</keyword>
<evidence type="ECO:0000256" key="2">
    <source>
        <dbReference type="ARBA" id="ARBA00022448"/>
    </source>
</evidence>
<protein>
    <submittedName>
        <fullName evidence="8">MFS transporter</fullName>
    </submittedName>
</protein>
<keyword evidence="2" id="KW-0813">Transport</keyword>
<dbReference type="SUPFAM" id="SSF103473">
    <property type="entry name" value="MFS general substrate transporter"/>
    <property type="match status" value="1"/>
</dbReference>
<evidence type="ECO:0000256" key="1">
    <source>
        <dbReference type="ARBA" id="ARBA00004651"/>
    </source>
</evidence>
<comment type="subcellular location">
    <subcellularLocation>
        <location evidence="1">Cell membrane</location>
        <topology evidence="1">Multi-pass membrane protein</topology>
    </subcellularLocation>
</comment>
<feature type="domain" description="Major facilitator superfamily (MFS) profile" evidence="7">
    <location>
        <begin position="1"/>
        <end position="180"/>
    </location>
</feature>
<dbReference type="InterPro" id="IPR036259">
    <property type="entry name" value="MFS_trans_sf"/>
</dbReference>
<reference evidence="8 9" key="1">
    <citation type="submission" date="2024-10" db="EMBL/GenBank/DDBJ databases">
        <title>The Natural Products Discovery Center: Release of the First 8490 Sequenced Strains for Exploring Actinobacteria Biosynthetic Diversity.</title>
        <authorList>
            <person name="Kalkreuter E."/>
            <person name="Kautsar S.A."/>
            <person name="Yang D."/>
            <person name="Bader C.D."/>
            <person name="Teijaro C.N."/>
            <person name="Fluegel L."/>
            <person name="Davis C.M."/>
            <person name="Simpson J.R."/>
            <person name="Lauterbach L."/>
            <person name="Steele A.D."/>
            <person name="Gui C."/>
            <person name="Meng S."/>
            <person name="Li G."/>
            <person name="Viehrig K."/>
            <person name="Ye F."/>
            <person name="Su P."/>
            <person name="Kiefer A.F."/>
            <person name="Nichols A."/>
            <person name="Cepeda A.J."/>
            <person name="Yan W."/>
            <person name="Fan B."/>
            <person name="Jiang Y."/>
            <person name="Adhikari A."/>
            <person name="Zheng C.-J."/>
            <person name="Schuster L."/>
            <person name="Cowan T.M."/>
            <person name="Smanski M.J."/>
            <person name="Chevrette M.G."/>
            <person name="De Carvalho L.P.S."/>
            <person name="Shen B."/>
        </authorList>
    </citation>
    <scope>NUCLEOTIDE SEQUENCE [LARGE SCALE GENOMIC DNA]</scope>
    <source>
        <strain evidence="8 9">NPDC001281</strain>
    </source>
</reference>
<dbReference type="InterPro" id="IPR020846">
    <property type="entry name" value="MFS_dom"/>
</dbReference>
<dbReference type="PANTHER" id="PTHR42718">
    <property type="entry name" value="MAJOR FACILITATOR SUPERFAMILY MULTIDRUG TRANSPORTER MFSC"/>
    <property type="match status" value="1"/>
</dbReference>